<accession>A0ABQ1HXA2</accession>
<dbReference type="Gene3D" id="1.25.40.10">
    <property type="entry name" value="Tetratricopeptide repeat domain"/>
    <property type="match status" value="2"/>
</dbReference>
<evidence type="ECO:0000256" key="1">
    <source>
        <dbReference type="PROSITE-ProRule" id="PRU00339"/>
    </source>
</evidence>
<evidence type="ECO:0000313" key="5">
    <source>
        <dbReference type="Proteomes" id="UP000651977"/>
    </source>
</evidence>
<dbReference type="SUPFAM" id="SSF48452">
    <property type="entry name" value="TPR-like"/>
    <property type="match status" value="1"/>
</dbReference>
<evidence type="ECO:0000313" key="4">
    <source>
        <dbReference type="EMBL" id="GGA96114.1"/>
    </source>
</evidence>
<reference evidence="5" key="1">
    <citation type="journal article" date="2019" name="Int. J. Syst. Evol. Microbiol.">
        <title>The Global Catalogue of Microorganisms (GCM) 10K type strain sequencing project: providing services to taxonomists for standard genome sequencing and annotation.</title>
        <authorList>
            <consortium name="The Broad Institute Genomics Platform"/>
            <consortium name="The Broad Institute Genome Sequencing Center for Infectious Disease"/>
            <person name="Wu L."/>
            <person name="Ma J."/>
        </authorList>
    </citation>
    <scope>NUCLEOTIDE SEQUENCE [LARGE SCALE GENOMIC DNA]</scope>
    <source>
        <strain evidence="5">CGMCC 1.10131</strain>
    </source>
</reference>
<keyword evidence="3" id="KW-1133">Transmembrane helix</keyword>
<dbReference type="EMBL" id="BMDY01000003">
    <property type="protein sequence ID" value="GGA96114.1"/>
    <property type="molecule type" value="Genomic_DNA"/>
</dbReference>
<evidence type="ECO:0000256" key="2">
    <source>
        <dbReference type="SAM" id="MobiDB-lite"/>
    </source>
</evidence>
<feature type="transmembrane region" description="Helical" evidence="3">
    <location>
        <begin position="33"/>
        <end position="54"/>
    </location>
</feature>
<keyword evidence="3" id="KW-0812">Transmembrane</keyword>
<feature type="repeat" description="TPR" evidence="1">
    <location>
        <begin position="252"/>
        <end position="285"/>
    </location>
</feature>
<dbReference type="SMART" id="SM00028">
    <property type="entry name" value="TPR"/>
    <property type="match status" value="4"/>
</dbReference>
<organism evidence="4 5">
    <name type="scientific">Agarivorans gilvus</name>
    <dbReference type="NCBI Taxonomy" id="680279"/>
    <lineage>
        <taxon>Bacteria</taxon>
        <taxon>Pseudomonadati</taxon>
        <taxon>Pseudomonadota</taxon>
        <taxon>Gammaproteobacteria</taxon>
        <taxon>Alteromonadales</taxon>
        <taxon>Alteromonadaceae</taxon>
        <taxon>Agarivorans</taxon>
    </lineage>
</organism>
<dbReference type="InterPro" id="IPR019734">
    <property type="entry name" value="TPR_rpt"/>
</dbReference>
<dbReference type="Pfam" id="PF13432">
    <property type="entry name" value="TPR_16"/>
    <property type="match status" value="1"/>
</dbReference>
<dbReference type="InterPro" id="IPR011990">
    <property type="entry name" value="TPR-like_helical_dom_sf"/>
</dbReference>
<sequence>MSVINQMLKDLDKRQQHNAQAMSPLVEDNGRSFRVYLLIAFALLVLVFSAWLALRYFDDFQSDHQVEVISEAAKTSSGSSSQATSLEQTQALQAVAQAIDVEVSPPQNNQPSETPPTQSLQPSKAASEPKANTLNSSAQASSQNVKTAPAEAVAESVEQPAAAQTPAKVVAQSDTKASTVEEKPPVAAPETEQAVANPPIAEGELQIKPLELSVEQRVAMYKRRGFQALEQNQPSQARVEFSKALQLEHSAHEVREQLAALVYASGDLPRAVNLLEEGLQLQPQRSSFRLMLARIFVQQQQLTQALAYLEGASPEIAGHVDYYAMQAGLAQRLDRQQLALTSYQRLLRYEPSRTRWWLGYAIANDKLANYAEALSAYRQAQLVGQLSANSSEFVASRIKQLEQ</sequence>
<name>A0ABQ1HXA2_9ALTE</name>
<keyword evidence="5" id="KW-1185">Reference proteome</keyword>
<proteinExistence type="predicted"/>
<dbReference type="PROSITE" id="PS50005">
    <property type="entry name" value="TPR"/>
    <property type="match status" value="1"/>
</dbReference>
<keyword evidence="1" id="KW-0802">TPR repeat</keyword>
<gene>
    <name evidence="4" type="ORF">GCM10007414_06270</name>
</gene>
<evidence type="ECO:0008006" key="6">
    <source>
        <dbReference type="Google" id="ProtNLM"/>
    </source>
</evidence>
<protein>
    <recommendedName>
        <fullName evidence="6">MSHA biogenesis protein MshN</fullName>
    </recommendedName>
</protein>
<feature type="compositionally biased region" description="Polar residues" evidence="2">
    <location>
        <begin position="105"/>
        <end position="146"/>
    </location>
</feature>
<feature type="region of interest" description="Disordered" evidence="2">
    <location>
        <begin position="104"/>
        <end position="193"/>
    </location>
</feature>
<dbReference type="RefSeq" id="WP_055732855.1">
    <property type="nucleotide sequence ID" value="NZ_BMDY01000003.1"/>
</dbReference>
<dbReference type="Proteomes" id="UP000651977">
    <property type="component" value="Unassembled WGS sequence"/>
</dbReference>
<comment type="caution">
    <text evidence="4">The sequence shown here is derived from an EMBL/GenBank/DDBJ whole genome shotgun (WGS) entry which is preliminary data.</text>
</comment>
<keyword evidence="3" id="KW-0472">Membrane</keyword>
<evidence type="ECO:0000256" key="3">
    <source>
        <dbReference type="SAM" id="Phobius"/>
    </source>
</evidence>
<dbReference type="Pfam" id="PF14559">
    <property type="entry name" value="TPR_19"/>
    <property type="match status" value="1"/>
</dbReference>